<dbReference type="AlphaFoldDB" id="A0A068VJ31"/>
<dbReference type="EMBL" id="HG740914">
    <property type="protein sequence ID" value="CDP20830.1"/>
    <property type="molecule type" value="Genomic_DNA"/>
</dbReference>
<protein>
    <submittedName>
        <fullName evidence="14">DH200=94 genomic scaffold, scaffold_1830</fullName>
    </submittedName>
</protein>
<dbReference type="PANTHER" id="PTHR23155:SF1152">
    <property type="entry name" value="AAA+ ATPASE DOMAIN-CONTAINING PROTEIN"/>
    <property type="match status" value="1"/>
</dbReference>
<evidence type="ECO:0000313" key="14">
    <source>
        <dbReference type="EMBL" id="CDP20830.1"/>
    </source>
</evidence>
<reference evidence="15" key="1">
    <citation type="journal article" date="2014" name="Science">
        <title>The coffee genome provides insight into the convergent evolution of caffeine biosynthesis.</title>
        <authorList>
            <person name="Denoeud F."/>
            <person name="Carretero-Paulet L."/>
            <person name="Dereeper A."/>
            <person name="Droc G."/>
            <person name="Guyot R."/>
            <person name="Pietrella M."/>
            <person name="Zheng C."/>
            <person name="Alberti A."/>
            <person name="Anthony F."/>
            <person name="Aprea G."/>
            <person name="Aury J.M."/>
            <person name="Bento P."/>
            <person name="Bernard M."/>
            <person name="Bocs S."/>
            <person name="Campa C."/>
            <person name="Cenci A."/>
            <person name="Combes M.C."/>
            <person name="Crouzillat D."/>
            <person name="Da Silva C."/>
            <person name="Daddiego L."/>
            <person name="De Bellis F."/>
            <person name="Dussert S."/>
            <person name="Garsmeur O."/>
            <person name="Gayraud T."/>
            <person name="Guignon V."/>
            <person name="Jahn K."/>
            <person name="Jamilloux V."/>
            <person name="Joet T."/>
            <person name="Labadie K."/>
            <person name="Lan T."/>
            <person name="Leclercq J."/>
            <person name="Lepelley M."/>
            <person name="Leroy T."/>
            <person name="Li L.T."/>
            <person name="Librado P."/>
            <person name="Lopez L."/>
            <person name="Munoz A."/>
            <person name="Noel B."/>
            <person name="Pallavicini A."/>
            <person name="Perrotta G."/>
            <person name="Poncet V."/>
            <person name="Pot D."/>
            <person name="Priyono X."/>
            <person name="Rigoreau M."/>
            <person name="Rouard M."/>
            <person name="Rozas J."/>
            <person name="Tranchant-Dubreuil C."/>
            <person name="VanBuren R."/>
            <person name="Zhang Q."/>
            <person name="Andrade A.C."/>
            <person name="Argout X."/>
            <person name="Bertrand B."/>
            <person name="de Kochko A."/>
            <person name="Graziosi G."/>
            <person name="Henry R.J."/>
            <person name="Jayarama X."/>
            <person name="Ming R."/>
            <person name="Nagai C."/>
            <person name="Rounsley S."/>
            <person name="Sankoff D."/>
            <person name="Giuliano G."/>
            <person name="Albert V.A."/>
            <person name="Wincker P."/>
            <person name="Lashermes P."/>
        </authorList>
    </citation>
    <scope>NUCLEOTIDE SEQUENCE [LARGE SCALE GENOMIC DNA]</scope>
    <source>
        <strain evidence="15">cv. DH200-94</strain>
    </source>
</reference>
<evidence type="ECO:0000256" key="4">
    <source>
        <dbReference type="ARBA" id="ARBA00022490"/>
    </source>
</evidence>
<comment type="subcellular location">
    <subcellularLocation>
        <location evidence="2">Cytoplasm</location>
    </subcellularLocation>
</comment>
<dbReference type="Gramene" id="CDP20830">
    <property type="protein sequence ID" value="CDP20830"/>
    <property type="gene ID" value="GSCOC_T00002155001"/>
</dbReference>
<gene>
    <name evidence="14" type="ORF">GSCOC_T00002155001</name>
</gene>
<dbReference type="Pfam" id="PF23598">
    <property type="entry name" value="LRR_14"/>
    <property type="match status" value="1"/>
</dbReference>
<evidence type="ECO:0000256" key="8">
    <source>
        <dbReference type="ARBA" id="ARBA00022741"/>
    </source>
</evidence>
<feature type="domain" description="NB-ARC" evidence="11">
    <location>
        <begin position="1"/>
        <end position="144"/>
    </location>
</feature>
<keyword evidence="7" id="KW-0677">Repeat</keyword>
<dbReference type="GO" id="GO:0005524">
    <property type="term" value="F:ATP binding"/>
    <property type="evidence" value="ECO:0007669"/>
    <property type="project" value="UniProtKB-KW"/>
</dbReference>
<dbReference type="InterPro" id="IPR002182">
    <property type="entry name" value="NB-ARC"/>
</dbReference>
<evidence type="ECO:0000256" key="6">
    <source>
        <dbReference type="ARBA" id="ARBA00022667"/>
    </source>
</evidence>
<evidence type="ECO:0000259" key="13">
    <source>
        <dbReference type="Pfam" id="PF23598"/>
    </source>
</evidence>
<organism evidence="14 15">
    <name type="scientific">Coffea canephora</name>
    <name type="common">Robusta coffee</name>
    <dbReference type="NCBI Taxonomy" id="49390"/>
    <lineage>
        <taxon>Eukaryota</taxon>
        <taxon>Viridiplantae</taxon>
        <taxon>Streptophyta</taxon>
        <taxon>Embryophyta</taxon>
        <taxon>Tracheophyta</taxon>
        <taxon>Spermatophyta</taxon>
        <taxon>Magnoliopsida</taxon>
        <taxon>eudicotyledons</taxon>
        <taxon>Gunneridae</taxon>
        <taxon>Pentapetalae</taxon>
        <taxon>asterids</taxon>
        <taxon>lamiids</taxon>
        <taxon>Gentianales</taxon>
        <taxon>Rubiaceae</taxon>
        <taxon>Ixoroideae</taxon>
        <taxon>Gardenieae complex</taxon>
        <taxon>Bertiereae - Coffeeae clade</taxon>
        <taxon>Coffeeae</taxon>
        <taxon>Coffea</taxon>
    </lineage>
</organism>
<dbReference type="Gene3D" id="1.10.8.430">
    <property type="entry name" value="Helical domain of apoptotic protease-activating factors"/>
    <property type="match status" value="1"/>
</dbReference>
<evidence type="ECO:0000256" key="1">
    <source>
        <dbReference type="ARBA" id="ARBA00002074"/>
    </source>
</evidence>
<dbReference type="OrthoDB" id="646178at2759"/>
<dbReference type="InParanoid" id="A0A068VJ31"/>
<keyword evidence="8" id="KW-0547">Nucleotide-binding</keyword>
<dbReference type="PRINTS" id="PR00364">
    <property type="entry name" value="DISEASERSIST"/>
</dbReference>
<evidence type="ECO:0000256" key="3">
    <source>
        <dbReference type="ARBA" id="ARBA00008894"/>
    </source>
</evidence>
<dbReference type="Pfam" id="PF23559">
    <property type="entry name" value="WHD_DRP"/>
    <property type="match status" value="1"/>
</dbReference>
<dbReference type="Gene3D" id="3.40.50.300">
    <property type="entry name" value="P-loop containing nucleotide triphosphate hydrolases"/>
    <property type="match status" value="1"/>
</dbReference>
<evidence type="ECO:0000256" key="2">
    <source>
        <dbReference type="ARBA" id="ARBA00004496"/>
    </source>
</evidence>
<name>A0A068VJ31_COFCA</name>
<evidence type="ECO:0000259" key="12">
    <source>
        <dbReference type="Pfam" id="PF23559"/>
    </source>
</evidence>
<proteinExistence type="inferred from homology"/>
<dbReference type="Proteomes" id="UP000295252">
    <property type="component" value="Unassembled WGS sequence"/>
</dbReference>
<comment type="similarity">
    <text evidence="3">Belongs to the disease resistance NB-LRR family.</text>
</comment>
<accession>A0A068VJ31</accession>
<dbReference type="InterPro" id="IPR044974">
    <property type="entry name" value="Disease_R_plants"/>
</dbReference>
<dbReference type="SUPFAM" id="SSF52058">
    <property type="entry name" value="L domain-like"/>
    <property type="match status" value="1"/>
</dbReference>
<dbReference type="Pfam" id="PF00931">
    <property type="entry name" value="NB-ARC"/>
    <property type="match status" value="1"/>
</dbReference>
<dbReference type="OMA" id="NNELACY"/>
<keyword evidence="6" id="KW-0381">Hypersensitive response</keyword>
<feature type="domain" description="Disease resistance R13L4/SHOC-2-like LRR" evidence="13">
    <location>
        <begin position="348"/>
        <end position="444"/>
    </location>
</feature>
<dbReference type="GO" id="GO:0043531">
    <property type="term" value="F:ADP binding"/>
    <property type="evidence" value="ECO:0007669"/>
    <property type="project" value="InterPro"/>
</dbReference>
<keyword evidence="10" id="KW-0067">ATP-binding</keyword>
<dbReference type="PhylomeDB" id="A0A068VJ31"/>
<dbReference type="InterPro" id="IPR036388">
    <property type="entry name" value="WH-like_DNA-bd_sf"/>
</dbReference>
<dbReference type="Gene3D" id="1.10.10.10">
    <property type="entry name" value="Winged helix-like DNA-binding domain superfamily/Winged helix DNA-binding domain"/>
    <property type="match status" value="1"/>
</dbReference>
<keyword evidence="9" id="KW-0611">Plant defense</keyword>
<dbReference type="InterPro" id="IPR058922">
    <property type="entry name" value="WHD_DRP"/>
</dbReference>
<dbReference type="InterPro" id="IPR032675">
    <property type="entry name" value="LRR_dom_sf"/>
</dbReference>
<evidence type="ECO:0000256" key="7">
    <source>
        <dbReference type="ARBA" id="ARBA00022737"/>
    </source>
</evidence>
<dbReference type="FunFam" id="1.10.10.10:FF:000322">
    <property type="entry name" value="Probable disease resistance protein At1g63360"/>
    <property type="match status" value="1"/>
</dbReference>
<evidence type="ECO:0000256" key="5">
    <source>
        <dbReference type="ARBA" id="ARBA00022614"/>
    </source>
</evidence>
<evidence type="ECO:0000259" key="11">
    <source>
        <dbReference type="Pfam" id="PF00931"/>
    </source>
</evidence>
<keyword evidence="4" id="KW-0963">Cytoplasm</keyword>
<dbReference type="InterPro" id="IPR027417">
    <property type="entry name" value="P-loop_NTPase"/>
</dbReference>
<dbReference type="InterPro" id="IPR042197">
    <property type="entry name" value="Apaf_helical"/>
</dbReference>
<feature type="domain" description="Disease resistance protein winged helix" evidence="12">
    <location>
        <begin position="226"/>
        <end position="296"/>
    </location>
</feature>
<dbReference type="InterPro" id="IPR055414">
    <property type="entry name" value="LRR_R13L4/SHOC2-like"/>
</dbReference>
<dbReference type="GO" id="GO:0009626">
    <property type="term" value="P:plant-type hypersensitive response"/>
    <property type="evidence" value="ECO:0007669"/>
    <property type="project" value="UniProtKB-KW"/>
</dbReference>
<dbReference type="SUPFAM" id="SSF52540">
    <property type="entry name" value="P-loop containing nucleoside triphosphate hydrolases"/>
    <property type="match status" value="1"/>
</dbReference>
<evidence type="ECO:0000256" key="9">
    <source>
        <dbReference type="ARBA" id="ARBA00022821"/>
    </source>
</evidence>
<dbReference type="Gene3D" id="3.80.10.10">
    <property type="entry name" value="Ribonuclease Inhibitor"/>
    <property type="match status" value="1"/>
</dbReference>
<sequence>MAGLGKTTLANRVYNDPLILSYFHIRAQCTVAQVYSMHSLLVKLLCSISSRSPDEYLEMGENDLALKLYKLLKGNRYLIFLDDVWEIKAWNLVKSSLPNDANGSRILVTSRIQLQFKPDSKAYHLRHLTDNESWKLLQKKLFGKEGFPPTLGKVGSQIAKLCRGLPLTVVLIAGILANTAEDCWEEVAKSLTSSIVLHDEYCMKTLELSYNHLPDDLKPCLLYFGVFQEDENVPVRRLLWLWISEGFVQKTEGKRLEDVADDYLRDLVDRSLVMVSKQRSTGGAKACRLHDLVHEFCVKKAKEENLLHIVHGQSGRFILTGPSNPLRVCDQNTKNLMIWELMLEFPNVRSLLLFKEDDFGFWLLKLLRVLDLRKLVFRVHFPMEVLLLVHLRYLALCTRGVNFIPAAIANLSRLQTFLLRGNNADCFLPKTIWNIKTLRHLWTTNSAIFFFF</sequence>
<keyword evidence="15" id="KW-1185">Reference proteome</keyword>
<comment type="function">
    <text evidence="1">Confers resistance to late blight (Phytophthora infestans) races carrying the avirulence gene Avr1. Resistance proteins guard the plant against pathogens that contain an appropriate avirulence protein via an indirect interaction with this avirulence protein. That triggers a defense system including the hypersensitive response, which restricts the pathogen growth.</text>
</comment>
<evidence type="ECO:0000256" key="10">
    <source>
        <dbReference type="ARBA" id="ARBA00022840"/>
    </source>
</evidence>
<dbReference type="GO" id="GO:0005737">
    <property type="term" value="C:cytoplasm"/>
    <property type="evidence" value="ECO:0007669"/>
    <property type="project" value="UniProtKB-SubCell"/>
</dbReference>
<dbReference type="PANTHER" id="PTHR23155">
    <property type="entry name" value="DISEASE RESISTANCE PROTEIN RP"/>
    <property type="match status" value="1"/>
</dbReference>
<keyword evidence="5" id="KW-0433">Leucine-rich repeat</keyword>
<evidence type="ECO:0000313" key="15">
    <source>
        <dbReference type="Proteomes" id="UP000295252"/>
    </source>
</evidence>